<dbReference type="GeneID" id="95450207"/>
<dbReference type="GO" id="GO:0006508">
    <property type="term" value="P:proteolysis"/>
    <property type="evidence" value="ECO:0007669"/>
    <property type="project" value="UniProtKB-KW"/>
</dbReference>
<feature type="transmembrane region" description="Helical" evidence="1">
    <location>
        <begin position="50"/>
        <end position="72"/>
    </location>
</feature>
<evidence type="ECO:0000313" key="4">
    <source>
        <dbReference type="Proteomes" id="UP000298159"/>
    </source>
</evidence>
<keyword evidence="3" id="KW-0645">Protease</keyword>
<dbReference type="Pfam" id="PF02517">
    <property type="entry name" value="Rce1-like"/>
    <property type="match status" value="1"/>
</dbReference>
<dbReference type="PANTHER" id="PTHR35797:SF1">
    <property type="entry name" value="PROTEASE"/>
    <property type="match status" value="1"/>
</dbReference>
<keyword evidence="1" id="KW-0812">Transmembrane</keyword>
<sequence length="293" mass="31454">MSSLIRSHPLTAFFTLACALSWLGWLNYVLSNQGLGVIDTDYPAVLGTTQLLGVLPGAYLGPIGSALIVTAVTDGRAGLRAWAGRLFRWRVGARWYAVALLAVPAGLLVVGAVFAGGRIAAPTLLGAYLPVLVLQLVTTGLAEEPGWRDFALSRLQQRYSPLKSAAILGPVWAVWHYPLFLTDWAEGNRGWAGLLAFTVFCVSFNVVMSWMFNRTNESLPLSMLMHVSVNTFVSVLWPDLFPSLAGVAIPVMSVGSVVAALAIIAVTRGRLGRPAVERPSVPAERHAAPLHSR</sequence>
<reference evidence="3 4" key="1">
    <citation type="submission" date="2019-04" db="EMBL/GenBank/DDBJ databases">
        <title>Streptomyces sp. nov. Bv016 isolated from bark of Buahinia variegata.</title>
        <authorList>
            <person name="Kanchanasin P."/>
            <person name="Tanasupawat S."/>
            <person name="Yuki M."/>
            <person name="Kudo T."/>
        </authorList>
    </citation>
    <scope>NUCLEOTIDE SEQUENCE [LARGE SCALE GENOMIC DNA]</scope>
    <source>
        <strain evidence="3 4">Bv016</strain>
    </source>
</reference>
<comment type="caution">
    <text evidence="3">The sequence shown here is derived from an EMBL/GenBank/DDBJ whole genome shotgun (WGS) entry which is preliminary data.</text>
</comment>
<gene>
    <name evidence="3" type="ORF">E5083_21720</name>
</gene>
<dbReference type="AlphaFoldDB" id="A0A4Z1D060"/>
<keyword evidence="1" id="KW-0472">Membrane</keyword>
<dbReference type="GO" id="GO:0080120">
    <property type="term" value="P:CAAX-box protein maturation"/>
    <property type="evidence" value="ECO:0007669"/>
    <property type="project" value="UniProtKB-ARBA"/>
</dbReference>
<name>A0A4Z1D060_9ACTN</name>
<organism evidence="3 4">
    <name type="scientific">Streptomyces bauhiniae</name>
    <dbReference type="NCBI Taxonomy" id="2340725"/>
    <lineage>
        <taxon>Bacteria</taxon>
        <taxon>Bacillati</taxon>
        <taxon>Actinomycetota</taxon>
        <taxon>Actinomycetes</taxon>
        <taxon>Kitasatosporales</taxon>
        <taxon>Streptomycetaceae</taxon>
        <taxon>Streptomyces</taxon>
    </lineage>
</organism>
<feature type="domain" description="CAAX prenyl protease 2/Lysostaphin resistance protein A-like" evidence="2">
    <location>
        <begin position="128"/>
        <end position="232"/>
    </location>
</feature>
<dbReference type="PROSITE" id="PS51257">
    <property type="entry name" value="PROKAR_LIPOPROTEIN"/>
    <property type="match status" value="1"/>
</dbReference>
<keyword evidence="3" id="KW-0378">Hydrolase</keyword>
<dbReference type="GO" id="GO:0004175">
    <property type="term" value="F:endopeptidase activity"/>
    <property type="evidence" value="ECO:0007669"/>
    <property type="project" value="UniProtKB-ARBA"/>
</dbReference>
<dbReference type="Proteomes" id="UP000298159">
    <property type="component" value="Unassembled WGS sequence"/>
</dbReference>
<dbReference type="GO" id="GO:0008237">
    <property type="term" value="F:metallopeptidase activity"/>
    <property type="evidence" value="ECO:0007669"/>
    <property type="project" value="UniProtKB-KW"/>
</dbReference>
<feature type="transmembrane region" description="Helical" evidence="1">
    <location>
        <begin position="93"/>
        <end position="114"/>
    </location>
</feature>
<proteinExistence type="predicted"/>
<keyword evidence="4" id="KW-1185">Reference proteome</keyword>
<feature type="transmembrane region" description="Helical" evidence="1">
    <location>
        <begin position="12"/>
        <end position="30"/>
    </location>
</feature>
<keyword evidence="1" id="KW-1133">Transmembrane helix</keyword>
<dbReference type="RefSeq" id="WP_135787361.1">
    <property type="nucleotide sequence ID" value="NZ_SRRT01000006.1"/>
</dbReference>
<evidence type="ECO:0000259" key="2">
    <source>
        <dbReference type="Pfam" id="PF02517"/>
    </source>
</evidence>
<feature type="transmembrane region" description="Helical" evidence="1">
    <location>
        <begin position="191"/>
        <end position="212"/>
    </location>
</feature>
<protein>
    <submittedName>
        <fullName evidence="3">CPBP family intramembrane metalloprotease</fullName>
    </submittedName>
</protein>
<dbReference type="EMBL" id="SRRT01000006">
    <property type="protein sequence ID" value="TGN74796.1"/>
    <property type="molecule type" value="Genomic_DNA"/>
</dbReference>
<evidence type="ECO:0000313" key="3">
    <source>
        <dbReference type="EMBL" id="TGN74796.1"/>
    </source>
</evidence>
<evidence type="ECO:0000256" key="1">
    <source>
        <dbReference type="SAM" id="Phobius"/>
    </source>
</evidence>
<dbReference type="PANTHER" id="PTHR35797">
    <property type="entry name" value="PROTEASE-RELATED"/>
    <property type="match status" value="1"/>
</dbReference>
<accession>A0A4Z1D060</accession>
<feature type="transmembrane region" description="Helical" evidence="1">
    <location>
        <begin position="243"/>
        <end position="266"/>
    </location>
</feature>
<dbReference type="InterPro" id="IPR003675">
    <property type="entry name" value="Rce1/LyrA-like_dom"/>
</dbReference>
<keyword evidence="3" id="KW-0482">Metalloprotease</keyword>
<feature type="transmembrane region" description="Helical" evidence="1">
    <location>
        <begin position="120"/>
        <end position="142"/>
    </location>
</feature>
<dbReference type="InterPro" id="IPR042150">
    <property type="entry name" value="MmRce1-like"/>
</dbReference>